<proteinExistence type="predicted"/>
<organism evidence="1">
    <name type="scientific">marine metagenome</name>
    <dbReference type="NCBI Taxonomy" id="408172"/>
    <lineage>
        <taxon>unclassified sequences</taxon>
        <taxon>metagenomes</taxon>
        <taxon>ecological metagenomes</taxon>
    </lineage>
</organism>
<evidence type="ECO:0000313" key="1">
    <source>
        <dbReference type="EMBL" id="SVB88470.1"/>
    </source>
</evidence>
<name>A0A382HME1_9ZZZZ</name>
<dbReference type="EMBL" id="UINC01062147">
    <property type="protein sequence ID" value="SVB88470.1"/>
    <property type="molecule type" value="Genomic_DNA"/>
</dbReference>
<feature type="non-terminal residue" evidence="1">
    <location>
        <position position="1"/>
    </location>
</feature>
<reference evidence="1" key="1">
    <citation type="submission" date="2018-05" db="EMBL/GenBank/DDBJ databases">
        <authorList>
            <person name="Lanie J.A."/>
            <person name="Ng W.-L."/>
            <person name="Kazmierczak K.M."/>
            <person name="Andrzejewski T.M."/>
            <person name="Davidsen T.M."/>
            <person name="Wayne K.J."/>
            <person name="Tettelin H."/>
            <person name="Glass J.I."/>
            <person name="Rusch D."/>
            <person name="Podicherti R."/>
            <person name="Tsui H.-C.T."/>
            <person name="Winkler M.E."/>
        </authorList>
    </citation>
    <scope>NUCLEOTIDE SEQUENCE</scope>
</reference>
<gene>
    <name evidence="1" type="ORF">METZ01_LOCUS241324</name>
</gene>
<protein>
    <submittedName>
        <fullName evidence="1">Uncharacterized protein</fullName>
    </submittedName>
</protein>
<sequence length="29" mass="3431">FVLTHGQNQVDSFIFHRILYVSSFYLSIV</sequence>
<dbReference type="AlphaFoldDB" id="A0A382HME1"/>
<accession>A0A382HME1</accession>